<dbReference type="InterPro" id="IPR040442">
    <property type="entry name" value="Pyrv_kinase-like_dom_sf"/>
</dbReference>
<dbReference type="SUPFAM" id="SSF51621">
    <property type="entry name" value="Phosphoenolpyruvate/pyruvate domain"/>
    <property type="match status" value="1"/>
</dbReference>
<reference evidence="1" key="1">
    <citation type="submission" date="2020-04" db="EMBL/GenBank/DDBJ databases">
        <title>Draft genome resource of the tomato pathogen Pseudocercospora fuligena.</title>
        <authorList>
            <person name="Zaccaron A."/>
        </authorList>
    </citation>
    <scope>NUCLEOTIDE SEQUENCE</scope>
    <source>
        <strain evidence="1">PF001</strain>
    </source>
</reference>
<keyword evidence="2" id="KW-1185">Reference proteome</keyword>
<gene>
    <name evidence="1" type="ORF">HII31_09945</name>
</gene>
<comment type="caution">
    <text evidence="1">The sequence shown here is derived from an EMBL/GenBank/DDBJ whole genome shotgun (WGS) entry which is preliminary data.</text>
</comment>
<protein>
    <submittedName>
        <fullName evidence="1">2,3-dimethylmalate lyase</fullName>
    </submittedName>
</protein>
<dbReference type="InterPro" id="IPR015813">
    <property type="entry name" value="Pyrv/PenolPyrv_kinase-like_dom"/>
</dbReference>
<keyword evidence="1" id="KW-0456">Lyase</keyword>
<dbReference type="CDD" id="cd00377">
    <property type="entry name" value="ICL_PEPM"/>
    <property type="match status" value="1"/>
</dbReference>
<dbReference type="Gene3D" id="3.20.20.60">
    <property type="entry name" value="Phosphoenolpyruvate-binding domains"/>
    <property type="match status" value="1"/>
</dbReference>
<organism evidence="1 2">
    <name type="scientific">Pseudocercospora fuligena</name>
    <dbReference type="NCBI Taxonomy" id="685502"/>
    <lineage>
        <taxon>Eukaryota</taxon>
        <taxon>Fungi</taxon>
        <taxon>Dikarya</taxon>
        <taxon>Ascomycota</taxon>
        <taxon>Pezizomycotina</taxon>
        <taxon>Dothideomycetes</taxon>
        <taxon>Dothideomycetidae</taxon>
        <taxon>Mycosphaerellales</taxon>
        <taxon>Mycosphaerellaceae</taxon>
        <taxon>Pseudocercospora</taxon>
    </lineage>
</organism>
<dbReference type="OrthoDB" id="429143at2759"/>
<dbReference type="PANTHER" id="PTHR42905">
    <property type="entry name" value="PHOSPHOENOLPYRUVATE CARBOXYLASE"/>
    <property type="match status" value="1"/>
</dbReference>
<dbReference type="InterPro" id="IPR039556">
    <property type="entry name" value="ICL/PEPM"/>
</dbReference>
<proteinExistence type="predicted"/>
<dbReference type="AlphaFoldDB" id="A0A8H6RCX8"/>
<dbReference type="Pfam" id="PF13714">
    <property type="entry name" value="PEP_mutase"/>
    <property type="match status" value="1"/>
</dbReference>
<dbReference type="GO" id="GO:0016829">
    <property type="term" value="F:lyase activity"/>
    <property type="evidence" value="ECO:0007669"/>
    <property type="project" value="UniProtKB-KW"/>
</dbReference>
<sequence>MAFAHRNALAKTLRSLHIPGSPVILTNCYDAATASAVCSHPSTKAVATASYAIAATSGFTDAGLTLEANLAGICRISSVVDKAGLPLTADMQDGYEDIAANIKKVIEAGAVGCNIEDEDHETEKLRPFDEAVKRIELAVAAAKEYGVPDFCVNARTDVVAKGGTIEEAIKRGKAFLKAGASTVFVWGGPSGRGLRDEEIRRLVEGLGGMVNVKMNLRPGFLNAAELAQLGIARISVGPELYLKAMAGFNAALENLHVNAKRQ</sequence>
<dbReference type="Proteomes" id="UP000660729">
    <property type="component" value="Unassembled WGS sequence"/>
</dbReference>
<name>A0A8H6RCX8_9PEZI</name>
<evidence type="ECO:0000313" key="2">
    <source>
        <dbReference type="Proteomes" id="UP000660729"/>
    </source>
</evidence>
<evidence type="ECO:0000313" key="1">
    <source>
        <dbReference type="EMBL" id="KAF7188693.1"/>
    </source>
</evidence>
<accession>A0A8H6RCX8</accession>
<dbReference type="EMBL" id="JABCIY010000205">
    <property type="protein sequence ID" value="KAF7188693.1"/>
    <property type="molecule type" value="Genomic_DNA"/>
</dbReference>
<dbReference type="PANTHER" id="PTHR42905:SF16">
    <property type="entry name" value="CARBOXYPHOSPHONOENOLPYRUVATE PHOSPHONOMUTASE-LIKE PROTEIN (AFU_ORTHOLOGUE AFUA_5G07230)"/>
    <property type="match status" value="1"/>
</dbReference>